<dbReference type="SUPFAM" id="SSF52833">
    <property type="entry name" value="Thioredoxin-like"/>
    <property type="match status" value="1"/>
</dbReference>
<dbReference type="RefSeq" id="WP_014300604.1">
    <property type="nucleotide sequence ID" value="NC_017301.2"/>
</dbReference>
<dbReference type="InterPro" id="IPR006660">
    <property type="entry name" value="Arsenate_reductase-like"/>
</dbReference>
<dbReference type="InterPro" id="IPR006659">
    <property type="entry name" value="Arsenate_reductase"/>
</dbReference>
<dbReference type="AlphaFoldDB" id="D9Q9M0"/>
<name>D9Q9M0_CORP2</name>
<dbReference type="STRING" id="681645.CpC231_0764"/>
<dbReference type="KEGG" id="cpq:CPC231_03840"/>
<gene>
    <name evidence="4" type="primary">arsC</name>
    <name evidence="4" type="ORF">CPC231_03840</name>
</gene>
<dbReference type="GeneID" id="93974884"/>
<dbReference type="Pfam" id="PF03960">
    <property type="entry name" value="ArsC"/>
    <property type="match status" value="1"/>
</dbReference>
<dbReference type="Proteomes" id="UP000000276">
    <property type="component" value="Chromosome"/>
</dbReference>
<dbReference type="eggNOG" id="COG1393">
    <property type="taxonomic scope" value="Bacteria"/>
</dbReference>
<dbReference type="EC" id="1.20.4.1" evidence="4"/>
<keyword evidence="2 4" id="KW-0560">Oxidoreductase</keyword>
<accession>D9Q9M0</accession>
<comment type="similarity">
    <text evidence="1 3">Belongs to the ArsC family.</text>
</comment>
<dbReference type="OrthoDB" id="9790554at2"/>
<dbReference type="EMBL" id="CP001829">
    <property type="protein sequence ID" value="ADL10246.1"/>
    <property type="molecule type" value="Genomic_DNA"/>
</dbReference>
<evidence type="ECO:0000256" key="1">
    <source>
        <dbReference type="ARBA" id="ARBA00007198"/>
    </source>
</evidence>
<dbReference type="Gene3D" id="3.40.30.10">
    <property type="entry name" value="Glutaredoxin"/>
    <property type="match status" value="1"/>
</dbReference>
<dbReference type="CDD" id="cd03034">
    <property type="entry name" value="ArsC_ArsC"/>
    <property type="match status" value="1"/>
</dbReference>
<dbReference type="NCBIfam" id="TIGR00014">
    <property type="entry name" value="arsC"/>
    <property type="match status" value="1"/>
</dbReference>
<dbReference type="PANTHER" id="PTHR30041:SF4">
    <property type="entry name" value="ARSENATE REDUCTASE"/>
    <property type="match status" value="1"/>
</dbReference>
<evidence type="ECO:0000256" key="2">
    <source>
        <dbReference type="ARBA" id="ARBA00023002"/>
    </source>
</evidence>
<evidence type="ECO:0000313" key="5">
    <source>
        <dbReference type="Proteomes" id="UP000000276"/>
    </source>
</evidence>
<dbReference type="PANTHER" id="PTHR30041">
    <property type="entry name" value="ARSENATE REDUCTASE"/>
    <property type="match status" value="1"/>
</dbReference>
<protein>
    <submittedName>
        <fullName evidence="4">Arsenate reductase (Glutaredoxin)</fullName>
        <ecNumber evidence="4">1.20.4.1</ecNumber>
    </submittedName>
</protein>
<dbReference type="PATRIC" id="fig|681645.3.peg.794"/>
<sequence length="114" mass="12911">MITIYHNSHCSKSRAALEFLQDRGGEDVQIINYLSSPPSEDALRELLRKAGLTPHQAIRTNEQLYQELGLSPETSDDELIATMVKHPQLIQRPFVSTDKGVRLARPMEVIEEIL</sequence>
<reference evidence="4 5" key="1">
    <citation type="journal article" date="2011" name="J. Bacteriol.">
        <title>Complete genome sequence of Corynebacterium pseudotuberculosis I19, a strain isolated from a cow in Israel with bovine mastitis.</title>
        <authorList>
            <consortium name="Consortium: Rede Paraense de Genomica e Proteomica (RPGP)"/>
            <person name="Silva A."/>
            <person name="Schneider M.P."/>
            <person name="Cerdeira L."/>
            <person name="Barbosa M.S."/>
            <person name="Ramos R.T."/>
            <person name="Carneiro A.R."/>
            <person name="Santos R."/>
            <person name="Lima M."/>
            <person name="D'Afonseca V."/>
            <person name="Almeida S.S."/>
            <person name="Santos A.R."/>
            <person name="Soares S.C."/>
            <person name="Pinto A.C."/>
            <person name="Ali A."/>
            <person name="Dorella F.A."/>
            <person name="Rocha F."/>
            <person name="de Abreu V.A."/>
            <person name="Trost E."/>
            <person name="Tauch A."/>
            <person name="Shpigel N."/>
            <person name="Miyoshi A."/>
            <person name="Azevedo V."/>
        </authorList>
    </citation>
    <scope>NUCLEOTIDE SEQUENCE [LARGE SCALE GENOMIC DNA]</scope>
    <source>
        <strain evidence="4 5">C231</strain>
    </source>
</reference>
<proteinExistence type="inferred from homology"/>
<reference evidence="4 5" key="2">
    <citation type="journal article" date="2011" name="PLoS ONE">
        <title>Evidence for reductive genome evolution and lateral acquisition of virulence functions in two Corynebacterium pseudotuberculosis strains.</title>
        <authorList>
            <person name="Ruiz J.C."/>
            <person name="D'Afonseca V."/>
            <person name="Silva A."/>
            <person name="Ali A."/>
            <person name="Pinto A.C."/>
            <person name="Santos A.R."/>
            <person name="Rocha A.A."/>
            <person name="Lopes D.O."/>
            <person name="Dorella F.A."/>
            <person name="Pacheco L.G."/>
            <person name="Costa M.P."/>
            <person name="Turk M.Z."/>
            <person name="Seyffert N."/>
            <person name="Moraes P.M."/>
            <person name="Soares S.C."/>
            <person name="Almeida S.S."/>
            <person name="Castro T.L."/>
            <person name="Abreu V.A."/>
            <person name="Trost E."/>
            <person name="Baumbach J."/>
            <person name="Tauch A."/>
            <person name="Schneider M.P."/>
            <person name="McCulloch J."/>
            <person name="Cerdeira L.T."/>
            <person name="Ramos R.T."/>
            <person name="Zerlotini A."/>
            <person name="Dominitini A."/>
            <person name="Resende D.M."/>
            <person name="Coser E.M."/>
            <person name="Oliveira L.M."/>
            <person name="Pedrosa A.L."/>
            <person name="Vieira C.U."/>
            <person name="Guimaraes C.T."/>
            <person name="Bartholomeu D.C."/>
            <person name="Oliveira D.M."/>
            <person name="Santos F.R."/>
            <person name="Rabelo E.M."/>
            <person name="Lobo F.P."/>
            <person name="Franco G.R."/>
            <person name="Costa A.F."/>
            <person name="Castro I.M."/>
            <person name="Dias S.R."/>
            <person name="Ferro J.A."/>
            <person name="Ortega J.M."/>
            <person name="Paiva L.V."/>
            <person name="Goulart L.R."/>
            <person name="Almeida J.F."/>
            <person name="Ferro M.I."/>
            <person name="Carneiro N.P."/>
            <person name="Falcao P.R."/>
            <person name="Grynberg P."/>
            <person name="Teixeira S.M."/>
            <person name="Brommonschenkel S."/>
            <person name="Oliveira S.C."/>
            <person name="Meyer R."/>
            <person name="Moore R.J."/>
            <person name="Miyoshi A."/>
            <person name="Oliveira G.C."/>
            <person name="Azevedo V."/>
        </authorList>
    </citation>
    <scope>NUCLEOTIDE SEQUENCE [LARGE SCALE GENOMIC DNA]</scope>
    <source>
        <strain evidence="4 5">C231</strain>
    </source>
</reference>
<evidence type="ECO:0000313" key="4">
    <source>
        <dbReference type="EMBL" id="ADL10246.1"/>
    </source>
</evidence>
<dbReference type="InterPro" id="IPR036249">
    <property type="entry name" value="Thioredoxin-like_sf"/>
</dbReference>
<keyword evidence="5" id="KW-1185">Reference proteome</keyword>
<dbReference type="HOGENOM" id="CLU_116644_0_1_11"/>
<organism evidence="4 5">
    <name type="scientific">Corynebacterium pseudotuberculosis (strain C231)</name>
    <dbReference type="NCBI Taxonomy" id="681645"/>
    <lineage>
        <taxon>Bacteria</taxon>
        <taxon>Bacillati</taxon>
        <taxon>Actinomycetota</taxon>
        <taxon>Actinomycetes</taxon>
        <taxon>Mycobacteriales</taxon>
        <taxon>Corynebacteriaceae</taxon>
        <taxon>Corynebacterium</taxon>
    </lineage>
</organism>
<dbReference type="PROSITE" id="PS51353">
    <property type="entry name" value="ARSC"/>
    <property type="match status" value="1"/>
</dbReference>
<dbReference type="GO" id="GO:0008794">
    <property type="term" value="F:arsenate reductase (glutaredoxin) activity"/>
    <property type="evidence" value="ECO:0007669"/>
    <property type="project" value="UniProtKB-EC"/>
</dbReference>
<evidence type="ECO:0000256" key="3">
    <source>
        <dbReference type="PROSITE-ProRule" id="PRU01282"/>
    </source>
</evidence>